<accession>A0ABP7KJ25</accession>
<evidence type="ECO:0000259" key="1">
    <source>
        <dbReference type="Pfam" id="PF01814"/>
    </source>
</evidence>
<evidence type="ECO:0000313" key="2">
    <source>
        <dbReference type="EMBL" id="GAA3878924.1"/>
    </source>
</evidence>
<dbReference type="InterPro" id="IPR012312">
    <property type="entry name" value="Hemerythrin-like"/>
</dbReference>
<proteinExistence type="predicted"/>
<dbReference type="Gene3D" id="1.20.120.520">
    <property type="entry name" value="nmb1532 protein domain like"/>
    <property type="match status" value="1"/>
</dbReference>
<gene>
    <name evidence="2" type="ORF">GCM10022207_51860</name>
</gene>
<evidence type="ECO:0000313" key="3">
    <source>
        <dbReference type="Proteomes" id="UP001501563"/>
    </source>
</evidence>
<keyword evidence="3" id="KW-1185">Reference proteome</keyword>
<organism evidence="2 3">
    <name type="scientific">Streptomyces lannensis</name>
    <dbReference type="NCBI Taxonomy" id="766498"/>
    <lineage>
        <taxon>Bacteria</taxon>
        <taxon>Bacillati</taxon>
        <taxon>Actinomycetota</taxon>
        <taxon>Actinomycetes</taxon>
        <taxon>Kitasatosporales</taxon>
        <taxon>Streptomycetaceae</taxon>
        <taxon>Streptomyces</taxon>
    </lineage>
</organism>
<reference evidence="3" key="1">
    <citation type="journal article" date="2019" name="Int. J. Syst. Evol. Microbiol.">
        <title>The Global Catalogue of Microorganisms (GCM) 10K type strain sequencing project: providing services to taxonomists for standard genome sequencing and annotation.</title>
        <authorList>
            <consortium name="The Broad Institute Genomics Platform"/>
            <consortium name="The Broad Institute Genome Sequencing Center for Infectious Disease"/>
            <person name="Wu L."/>
            <person name="Ma J."/>
        </authorList>
    </citation>
    <scope>NUCLEOTIDE SEQUENCE [LARGE SCALE GENOMIC DNA]</scope>
    <source>
        <strain evidence="3">JCM 16578</strain>
    </source>
</reference>
<dbReference type="Pfam" id="PF01814">
    <property type="entry name" value="Hemerythrin"/>
    <property type="match status" value="1"/>
</dbReference>
<name>A0ABP7KJ25_9ACTN</name>
<sequence length="229" mass="25358">MTSTVDAPMADVRDMYMAHAALRREFRLLPQLIRDVAPGDTARAEVVSAHAELICRILHTHHEGEDLLLWPKLLQRGGDEAASIVPMMEEQHHAIDKAHAEATGLLPAWRSTGQESEELAGVFEVLLAVLLTHMTTEEKWILPLAEKHVTATEWRELGEHGMAATPKRDLPLAFGMAMYEGDPAVIKAVLGHAPLPVRLLVPVIGRRRYAAHARRVHGTTRPARMGTLN</sequence>
<feature type="domain" description="Hemerythrin-like" evidence="1">
    <location>
        <begin position="12"/>
        <end position="145"/>
    </location>
</feature>
<comment type="caution">
    <text evidence="2">The sequence shown here is derived from an EMBL/GenBank/DDBJ whole genome shotgun (WGS) entry which is preliminary data.</text>
</comment>
<protein>
    <recommendedName>
        <fullName evidence="1">Hemerythrin-like domain-containing protein</fullName>
    </recommendedName>
</protein>
<dbReference type="Proteomes" id="UP001501563">
    <property type="component" value="Unassembled WGS sequence"/>
</dbReference>
<dbReference type="CDD" id="cd12108">
    <property type="entry name" value="Hr-like"/>
    <property type="match status" value="1"/>
</dbReference>
<dbReference type="EMBL" id="BAAAZA010000015">
    <property type="protein sequence ID" value="GAA3878924.1"/>
    <property type="molecule type" value="Genomic_DNA"/>
</dbReference>
<dbReference type="RefSeq" id="WP_345551397.1">
    <property type="nucleotide sequence ID" value="NZ_BAAAZA010000015.1"/>
</dbReference>